<evidence type="ECO:0000256" key="3">
    <source>
        <dbReference type="SAM" id="SignalP"/>
    </source>
</evidence>
<dbReference type="PROSITE" id="PS51257">
    <property type="entry name" value="PROKAR_LIPOPROTEIN"/>
    <property type="match status" value="1"/>
</dbReference>
<dbReference type="EMBL" id="CP083974">
    <property type="protein sequence ID" value="UZF47378.1"/>
    <property type="molecule type" value="Genomic_DNA"/>
</dbReference>
<accession>A0AA47AF05</accession>
<gene>
    <name evidence="4" type="ORF">KUM34_012350</name>
</gene>
<feature type="signal peptide" evidence="3">
    <location>
        <begin position="1"/>
        <end position="29"/>
    </location>
</feature>
<dbReference type="Gene3D" id="3.40.190.10">
    <property type="entry name" value="Periplasmic binding protein-like II"/>
    <property type="match status" value="2"/>
</dbReference>
<dbReference type="Proteomes" id="UP001162740">
    <property type="component" value="Chromosome"/>
</dbReference>
<dbReference type="RefSeq" id="WP_085468162.1">
    <property type="nucleotide sequence ID" value="NZ_CP083974.1"/>
</dbReference>
<proteinExistence type="inferred from homology"/>
<dbReference type="CDD" id="cd01071">
    <property type="entry name" value="PBP2_PhnD_like"/>
    <property type="match status" value="1"/>
</dbReference>
<dbReference type="SUPFAM" id="SSF53850">
    <property type="entry name" value="Periplasmic binding protein-like II"/>
    <property type="match status" value="1"/>
</dbReference>
<comment type="similarity">
    <text evidence="1">Belongs to the phosphate/phosphite/phosphonate binding protein family.</text>
</comment>
<dbReference type="GO" id="GO:0043190">
    <property type="term" value="C:ATP-binding cassette (ABC) transporter complex"/>
    <property type="evidence" value="ECO:0007669"/>
    <property type="project" value="InterPro"/>
</dbReference>
<dbReference type="PANTHER" id="PTHR35841">
    <property type="entry name" value="PHOSPHONATES-BINDING PERIPLASMIC PROTEIN"/>
    <property type="match status" value="1"/>
</dbReference>
<dbReference type="GO" id="GO:0055085">
    <property type="term" value="P:transmembrane transport"/>
    <property type="evidence" value="ECO:0007669"/>
    <property type="project" value="InterPro"/>
</dbReference>
<organism evidence="4 5">
    <name type="scientific">Rhodococcus rhodochrous</name>
    <dbReference type="NCBI Taxonomy" id="1829"/>
    <lineage>
        <taxon>Bacteria</taxon>
        <taxon>Bacillati</taxon>
        <taxon>Actinomycetota</taxon>
        <taxon>Actinomycetes</taxon>
        <taxon>Mycobacteriales</taxon>
        <taxon>Nocardiaceae</taxon>
        <taxon>Rhodococcus</taxon>
    </lineage>
</organism>
<dbReference type="Pfam" id="PF12974">
    <property type="entry name" value="Phosphonate-bd"/>
    <property type="match status" value="1"/>
</dbReference>
<name>A0AA47AF05_RHORH</name>
<evidence type="ECO:0000313" key="4">
    <source>
        <dbReference type="EMBL" id="UZF47378.1"/>
    </source>
</evidence>
<sequence length="321" mass="33503">MRIRSSRSLTAAAVAAAATLALSACGSSADEDNSAGGTSAGDGAPDTLVIAAIPSEESSSLQQQFALVQKVIEDETGLETEFQNATDYAAVIEAQRAGKVHIGHYGPFSYVTARDSGVPVQPLASFADAPDEKPGYQSYAIVPAGSDIRSLEDFRGKTVCFVDPTSTSGYLYPSAGLIEAGIDPENDVTPVFAGGHDASALAVKSGQCDAGFAFDTMVTETLVKKGDLAEGDLDVVWESETIASSPTAVLSTLPQDLVDQLSDIFQNKLNRPALVEAGYCSTAEECELPESAEYGYIPVTDDVYDGVRKVCEITQSPSCAS</sequence>
<dbReference type="AlphaFoldDB" id="A0AA47AF05"/>
<dbReference type="InterPro" id="IPR005770">
    <property type="entry name" value="PhnD"/>
</dbReference>
<keyword evidence="2 3" id="KW-0732">Signal</keyword>
<evidence type="ECO:0000256" key="1">
    <source>
        <dbReference type="ARBA" id="ARBA00007162"/>
    </source>
</evidence>
<dbReference type="PANTHER" id="PTHR35841:SF1">
    <property type="entry name" value="PHOSPHONATES-BINDING PERIPLASMIC PROTEIN"/>
    <property type="match status" value="1"/>
</dbReference>
<evidence type="ECO:0000256" key="2">
    <source>
        <dbReference type="ARBA" id="ARBA00022729"/>
    </source>
</evidence>
<dbReference type="NCBIfam" id="TIGR01098">
    <property type="entry name" value="3A0109s03R"/>
    <property type="match status" value="1"/>
</dbReference>
<reference evidence="4 5" key="1">
    <citation type="journal article" date="2021" name="Front. Microbiol.">
        <title>Bacterial Transformation of Aromatic Monomers in Softwood Black Liquor.</title>
        <authorList>
            <person name="Navas L.E."/>
            <person name="Dexter G."/>
            <person name="Liu J."/>
            <person name="Levy-Booth D."/>
            <person name="Cho M."/>
            <person name="Jang S.K."/>
            <person name="Mansfield S.D."/>
            <person name="Renneckar S."/>
            <person name="Mohn W.W."/>
            <person name="Eltis L.D."/>
        </authorList>
    </citation>
    <scope>NUCLEOTIDE SEQUENCE [LARGE SCALE GENOMIC DNA]</scope>
    <source>
        <strain evidence="4 5">GD02</strain>
    </source>
</reference>
<feature type="chain" id="PRO_5041298148" evidence="3">
    <location>
        <begin position="30"/>
        <end position="321"/>
    </location>
</feature>
<evidence type="ECO:0000313" key="5">
    <source>
        <dbReference type="Proteomes" id="UP001162740"/>
    </source>
</evidence>
<protein>
    <submittedName>
        <fullName evidence="4">Phosphate/phosphite/phosphonate ABC transporter substrate-binding protein</fullName>
    </submittedName>
</protein>